<dbReference type="GO" id="GO:0046656">
    <property type="term" value="P:folic acid biosynthetic process"/>
    <property type="evidence" value="ECO:0007669"/>
    <property type="project" value="UniProtKB-KW"/>
</dbReference>
<keyword evidence="9 12" id="KW-0460">Magnesium</keyword>
<evidence type="ECO:0000256" key="3">
    <source>
        <dbReference type="ARBA" id="ARBA00004763"/>
    </source>
</evidence>
<dbReference type="Gene3D" id="3.20.20.20">
    <property type="entry name" value="Dihydropteroate synthase-like"/>
    <property type="match status" value="1"/>
</dbReference>
<dbReference type="OrthoDB" id="9811744at2"/>
<dbReference type="EMBL" id="FODS01000001">
    <property type="protein sequence ID" value="SEO02003.1"/>
    <property type="molecule type" value="Genomic_DNA"/>
</dbReference>
<dbReference type="InterPro" id="IPR006390">
    <property type="entry name" value="DHP_synth_dom"/>
</dbReference>
<keyword evidence="7 12" id="KW-0808">Transferase</keyword>
<evidence type="ECO:0000256" key="5">
    <source>
        <dbReference type="ARBA" id="ARBA00012458"/>
    </source>
</evidence>
<organism evidence="14 15">
    <name type="scientific">Salinihabitans flavidus</name>
    <dbReference type="NCBI Taxonomy" id="569882"/>
    <lineage>
        <taxon>Bacteria</taxon>
        <taxon>Pseudomonadati</taxon>
        <taxon>Pseudomonadota</taxon>
        <taxon>Alphaproteobacteria</taxon>
        <taxon>Rhodobacterales</taxon>
        <taxon>Roseobacteraceae</taxon>
        <taxon>Salinihabitans</taxon>
    </lineage>
</organism>
<dbReference type="InterPro" id="IPR045031">
    <property type="entry name" value="DHP_synth-like"/>
</dbReference>
<gene>
    <name evidence="14" type="ORF">SAMN04490248_10157</name>
</gene>
<keyword evidence="10 12" id="KW-0289">Folate biosynthesis</keyword>
<comment type="cofactor">
    <cofactor evidence="2 12">
        <name>Mg(2+)</name>
        <dbReference type="ChEBI" id="CHEBI:18420"/>
    </cofactor>
</comment>
<dbReference type="FunFam" id="3.20.20.20:FF:000006">
    <property type="entry name" value="Dihydropteroate synthase"/>
    <property type="match status" value="1"/>
</dbReference>
<comment type="function">
    <text evidence="12">Catalyzes the condensation of para-aminobenzoate (pABA) with 6-hydroxymethyl-7,8-dihydropterin diphosphate (DHPt-PP) to form 7,8-dihydropteroate (H2Pte), the immediate precursor of folate derivatives.</text>
</comment>
<evidence type="ECO:0000256" key="6">
    <source>
        <dbReference type="ARBA" id="ARBA00016919"/>
    </source>
</evidence>
<dbReference type="EC" id="2.5.1.15" evidence="5 12"/>
<dbReference type="PANTHER" id="PTHR20941">
    <property type="entry name" value="FOLATE SYNTHESIS PROTEINS"/>
    <property type="match status" value="1"/>
</dbReference>
<evidence type="ECO:0000313" key="14">
    <source>
        <dbReference type="EMBL" id="SEO02003.1"/>
    </source>
</evidence>
<comment type="similarity">
    <text evidence="4 12">Belongs to the DHPS family.</text>
</comment>
<evidence type="ECO:0000256" key="2">
    <source>
        <dbReference type="ARBA" id="ARBA00001946"/>
    </source>
</evidence>
<dbReference type="PROSITE" id="PS50972">
    <property type="entry name" value="PTERIN_BINDING"/>
    <property type="match status" value="1"/>
</dbReference>
<dbReference type="GO" id="GO:0005829">
    <property type="term" value="C:cytosol"/>
    <property type="evidence" value="ECO:0007669"/>
    <property type="project" value="TreeGrafter"/>
</dbReference>
<dbReference type="RefSeq" id="WP_093114629.1">
    <property type="nucleotide sequence ID" value="NZ_FODS01000001.1"/>
</dbReference>
<evidence type="ECO:0000256" key="12">
    <source>
        <dbReference type="RuleBase" id="RU361205"/>
    </source>
</evidence>
<evidence type="ECO:0000259" key="13">
    <source>
        <dbReference type="PROSITE" id="PS50972"/>
    </source>
</evidence>
<evidence type="ECO:0000313" key="15">
    <source>
        <dbReference type="Proteomes" id="UP000198893"/>
    </source>
</evidence>
<sequence length="335" mass="35119">MTYYRPIAQTDPARPSGALPLAGGWCWFSHVEVLRRDGPPQVIAAADLPEGWRARLTAPRPALGPLAMDRPQIMGILNVTPDSFSDGGQHAQAGRALSHARAMAEAGAAIIDVGGESTRPGAVDVPAEEEIARTAPVIEAMRREIGVPVSIDTRKATVARAAVAAGAGLFNDVAGFTFDPALLPYAAQTGLPVCVMHARGDPATMQHNPVYEDVLLDVYDYLEARVAALEAAGIPRARIAVDPGIGFGKTIAHNLALLARISLFHGLGCPVLLGASRKKFISVIGKAPDPMGRAPGSVAVALGGIAQGVQITRVHDVEATAQALRLWRAVTLGDW</sequence>
<name>A0A1H8LA66_9RHOB</name>
<dbReference type="SUPFAM" id="SSF51717">
    <property type="entry name" value="Dihydropteroate synthetase-like"/>
    <property type="match status" value="1"/>
</dbReference>
<dbReference type="PROSITE" id="PS00793">
    <property type="entry name" value="DHPS_2"/>
    <property type="match status" value="1"/>
</dbReference>
<dbReference type="InterPro" id="IPR000489">
    <property type="entry name" value="Pterin-binding_dom"/>
</dbReference>
<evidence type="ECO:0000256" key="4">
    <source>
        <dbReference type="ARBA" id="ARBA00009503"/>
    </source>
</evidence>
<dbReference type="InterPro" id="IPR011005">
    <property type="entry name" value="Dihydropteroate_synth-like_sf"/>
</dbReference>
<feature type="domain" description="Pterin-binding" evidence="13">
    <location>
        <begin position="71"/>
        <end position="325"/>
    </location>
</feature>
<comment type="catalytic activity">
    <reaction evidence="1">
        <text>(7,8-dihydropterin-6-yl)methyl diphosphate + 4-aminobenzoate = 7,8-dihydropteroate + diphosphate</text>
        <dbReference type="Rhea" id="RHEA:19949"/>
        <dbReference type="ChEBI" id="CHEBI:17836"/>
        <dbReference type="ChEBI" id="CHEBI:17839"/>
        <dbReference type="ChEBI" id="CHEBI:33019"/>
        <dbReference type="ChEBI" id="CHEBI:72950"/>
        <dbReference type="EC" id="2.5.1.15"/>
    </reaction>
</comment>
<evidence type="ECO:0000256" key="9">
    <source>
        <dbReference type="ARBA" id="ARBA00022842"/>
    </source>
</evidence>
<proteinExistence type="inferred from homology"/>
<accession>A0A1H8LA66</accession>
<keyword evidence="15" id="KW-1185">Reference proteome</keyword>
<comment type="pathway">
    <text evidence="3 12">Cofactor biosynthesis; tetrahydrofolate biosynthesis; 7,8-dihydrofolate from 2-amino-4-hydroxy-6-hydroxymethyl-7,8-dihydropteridine diphosphate and 4-aminobenzoate: step 1/2.</text>
</comment>
<dbReference type="STRING" id="569882.SAMN04490248_10157"/>
<reference evidence="14 15" key="1">
    <citation type="submission" date="2016-10" db="EMBL/GenBank/DDBJ databases">
        <authorList>
            <person name="de Groot N.N."/>
        </authorList>
    </citation>
    <scope>NUCLEOTIDE SEQUENCE [LARGE SCALE GENOMIC DNA]</scope>
    <source>
        <strain evidence="14 15">DSM 27842</strain>
    </source>
</reference>
<dbReference type="Proteomes" id="UP000198893">
    <property type="component" value="Unassembled WGS sequence"/>
</dbReference>
<dbReference type="GO" id="GO:0046654">
    <property type="term" value="P:tetrahydrofolate biosynthetic process"/>
    <property type="evidence" value="ECO:0007669"/>
    <property type="project" value="UniProtKB-UniPathway"/>
</dbReference>
<dbReference type="UniPathway" id="UPA00077">
    <property type="reaction ID" value="UER00156"/>
</dbReference>
<keyword evidence="8 12" id="KW-0479">Metal-binding</keyword>
<dbReference type="AlphaFoldDB" id="A0A1H8LA66"/>
<dbReference type="CDD" id="cd00739">
    <property type="entry name" value="DHPS"/>
    <property type="match status" value="1"/>
</dbReference>
<evidence type="ECO:0000256" key="8">
    <source>
        <dbReference type="ARBA" id="ARBA00022723"/>
    </source>
</evidence>
<evidence type="ECO:0000256" key="11">
    <source>
        <dbReference type="ARBA" id="ARBA00030193"/>
    </source>
</evidence>
<dbReference type="Pfam" id="PF00809">
    <property type="entry name" value="Pterin_bind"/>
    <property type="match status" value="1"/>
</dbReference>
<dbReference type="NCBIfam" id="TIGR01496">
    <property type="entry name" value="DHPS"/>
    <property type="match status" value="1"/>
</dbReference>
<evidence type="ECO:0000256" key="10">
    <source>
        <dbReference type="ARBA" id="ARBA00022909"/>
    </source>
</evidence>
<evidence type="ECO:0000256" key="1">
    <source>
        <dbReference type="ARBA" id="ARBA00000012"/>
    </source>
</evidence>
<dbReference type="PROSITE" id="PS00792">
    <property type="entry name" value="DHPS_1"/>
    <property type="match status" value="1"/>
</dbReference>
<protein>
    <recommendedName>
        <fullName evidence="6 12">Dihydropteroate synthase</fullName>
        <shortName evidence="12">DHPS</shortName>
        <ecNumber evidence="5 12">2.5.1.15</ecNumber>
    </recommendedName>
    <alternativeName>
        <fullName evidence="11 12">Dihydropteroate pyrophosphorylase</fullName>
    </alternativeName>
</protein>
<evidence type="ECO:0000256" key="7">
    <source>
        <dbReference type="ARBA" id="ARBA00022679"/>
    </source>
</evidence>
<dbReference type="GO" id="GO:0004156">
    <property type="term" value="F:dihydropteroate synthase activity"/>
    <property type="evidence" value="ECO:0007669"/>
    <property type="project" value="UniProtKB-EC"/>
</dbReference>
<dbReference type="GO" id="GO:0046872">
    <property type="term" value="F:metal ion binding"/>
    <property type="evidence" value="ECO:0007669"/>
    <property type="project" value="UniProtKB-KW"/>
</dbReference>
<dbReference type="PANTHER" id="PTHR20941:SF1">
    <property type="entry name" value="FOLIC ACID SYNTHESIS PROTEIN FOL1"/>
    <property type="match status" value="1"/>
</dbReference>